<evidence type="ECO:0000256" key="11">
    <source>
        <dbReference type="ARBA" id="ARBA00023136"/>
    </source>
</evidence>
<dbReference type="InterPro" id="IPR000172">
    <property type="entry name" value="GMC_OxRdtase_N"/>
</dbReference>
<reference evidence="18 19" key="1">
    <citation type="journal article" date="2019" name="Nat. Plants">
        <title>Stout camphor tree genome fills gaps in understanding of flowering plant genome evolution.</title>
        <authorList>
            <person name="Chaw S.M."/>
            <person name="Liu Y.C."/>
            <person name="Wu Y.W."/>
            <person name="Wang H.Y."/>
            <person name="Lin C.I."/>
            <person name="Wu C.S."/>
            <person name="Ke H.M."/>
            <person name="Chang L.Y."/>
            <person name="Hsu C.Y."/>
            <person name="Yang H.T."/>
            <person name="Sudianto E."/>
            <person name="Hsu M.H."/>
            <person name="Wu K.P."/>
            <person name="Wang L.N."/>
            <person name="Leebens-Mack J.H."/>
            <person name="Tsai I.J."/>
        </authorList>
    </citation>
    <scope>NUCLEOTIDE SEQUENCE [LARGE SCALE GENOMIC DNA]</scope>
    <source>
        <strain evidence="19">cv. Chaw 1501</strain>
        <tissue evidence="18">Young leaves</tissue>
    </source>
</reference>
<dbReference type="InterPro" id="IPR007867">
    <property type="entry name" value="GMC_OxRtase_C"/>
</dbReference>
<evidence type="ECO:0000256" key="13">
    <source>
        <dbReference type="PIRSR" id="PIRSR028937-1"/>
    </source>
</evidence>
<comment type="function">
    <text evidence="2 12">Long-chain fatty alcohol oxidase involved in the omega-oxidation pathway of lipid degradation.</text>
</comment>
<feature type="domain" description="Glucose-methanol-choline oxidoreductase N-terminal" evidence="15">
    <location>
        <begin position="294"/>
        <end position="515"/>
    </location>
</feature>
<keyword evidence="19" id="KW-1185">Reference proteome</keyword>
<comment type="subcellular location">
    <subcellularLocation>
        <location evidence="3 12">Membrane</location>
    </subcellularLocation>
</comment>
<dbReference type="PANTHER" id="PTHR46056">
    <property type="entry name" value="LONG-CHAIN-ALCOHOL OXIDASE"/>
    <property type="match status" value="1"/>
</dbReference>
<evidence type="ECO:0000259" key="17">
    <source>
        <dbReference type="Pfam" id="PF05199"/>
    </source>
</evidence>
<dbReference type="AlphaFoldDB" id="A0A3S3NJW9"/>
<dbReference type="GO" id="GO:0050660">
    <property type="term" value="F:flavin adenine dinucleotide binding"/>
    <property type="evidence" value="ECO:0007669"/>
    <property type="project" value="InterPro"/>
</dbReference>
<sequence length="755" mass="83137">MEEERVTERKRIECHPLLRGGRRQGGYTHGFSSSEMQSLAAICGTLIPSVPLESVKANGREDPPSKTLEAFYLASGSQKPIPDEVAELVRKRAPAEAVFLVRLVLLSLATRIGTLILCGTSSFSRNFPFINKFPKISLEKREQILKKWSQERFLVPLRLVFFTLKAFCCLLFFSMTDENFENPTWGAIGYSTQCDYISPKNQREKRPLQKGIIDPTDEIDSSLLHSLTQKGLKVTEHPSHNLYKVECDVIIIGSGCGGGVAAAVLANSGQKVIIIEKGNYFSAEDYSGLEFPSMNQLYESGGILSTTDGGVMLIAGSTVGGGSAVNWSASIKTPQYVYKEWAEDHKLPLFGSSDYISAMDAVCDRLGVTERCIEEGFQNQLLRKGCEKLGLKVEYVPRNTSERHYCGSCCFGCKTGEKRGTDSTWLVDAVDCGAVIITGCKAERFILENNKPNRQRRKKCLGVMARIVSNHITKRIHIHAKMTISACGSLLTPPLMISSGLMNPNIGRNLHLHPVLMVWGYFPESNSDLKGKIFEGGIITSLHKVESEDLNCSNAVIETPSLAPASFASLLPWVSGLDLKKRMLKYGRTAHLFPLIRDRGSGEVRREGKITYNLDKLDKENLREGLRRALRILVAAGAVEVGTHRSDGQRIKCKGIKEEDLDEFLNGITAVGGPMSREEHWGVYSSAHQMGTCRMGATEKEGAVDENGESWEAEGLFVCDGSLLPTALGVNPMITIQSIAYCLSKKMAASLRDSD</sequence>
<comment type="caution">
    <text evidence="18">The sequence shown here is derived from an EMBL/GenBank/DDBJ whole genome shotgun (WGS) entry which is preliminary data.</text>
</comment>
<evidence type="ECO:0000256" key="2">
    <source>
        <dbReference type="ARBA" id="ARBA00003842"/>
    </source>
</evidence>
<comment type="catalytic activity">
    <reaction evidence="1 12">
        <text>a long-chain primary fatty alcohol + O2 = a long-chain fatty aldehyde + H2O2</text>
        <dbReference type="Rhea" id="RHEA:22756"/>
        <dbReference type="ChEBI" id="CHEBI:15379"/>
        <dbReference type="ChEBI" id="CHEBI:16240"/>
        <dbReference type="ChEBI" id="CHEBI:17176"/>
        <dbReference type="ChEBI" id="CHEBI:77396"/>
        <dbReference type="EC" id="1.1.3.20"/>
    </reaction>
</comment>
<dbReference type="Pfam" id="PF00890">
    <property type="entry name" value="FAD_binding_2"/>
    <property type="match status" value="1"/>
</dbReference>
<dbReference type="Pfam" id="PF00732">
    <property type="entry name" value="GMC_oxred_N"/>
    <property type="match status" value="1"/>
</dbReference>
<protein>
    <recommendedName>
        <fullName evidence="5 12">Long-chain-alcohol oxidase</fullName>
        <ecNumber evidence="5 12">1.1.3.20</ecNumber>
    </recommendedName>
</protein>
<evidence type="ECO:0000256" key="3">
    <source>
        <dbReference type="ARBA" id="ARBA00004370"/>
    </source>
</evidence>
<accession>A0A3S3NJW9</accession>
<keyword evidence="9" id="KW-1133">Transmembrane helix</keyword>
<dbReference type="Pfam" id="PF05199">
    <property type="entry name" value="GMC_oxred_C"/>
    <property type="match status" value="1"/>
</dbReference>
<evidence type="ECO:0000313" key="19">
    <source>
        <dbReference type="Proteomes" id="UP000283530"/>
    </source>
</evidence>
<dbReference type="OrthoDB" id="269227at2759"/>
<keyword evidence="6" id="KW-0285">Flavoprotein</keyword>
<feature type="active site" description="Proton acceptor" evidence="13">
    <location>
        <position position="688"/>
    </location>
</feature>
<keyword evidence="10 12" id="KW-0560">Oxidoreductase</keyword>
<dbReference type="Proteomes" id="UP000283530">
    <property type="component" value="Unassembled WGS sequence"/>
</dbReference>
<feature type="domain" description="FAD-dependent oxidoreductase 2 FAD-binding" evidence="16">
    <location>
        <begin position="248"/>
        <end position="282"/>
    </location>
</feature>
<keyword evidence="8 14" id="KW-0274">FAD</keyword>
<evidence type="ECO:0000256" key="12">
    <source>
        <dbReference type="PIRNR" id="PIRNR028937"/>
    </source>
</evidence>
<evidence type="ECO:0000313" key="18">
    <source>
        <dbReference type="EMBL" id="RWR96610.1"/>
    </source>
</evidence>
<evidence type="ECO:0000256" key="14">
    <source>
        <dbReference type="PIRSR" id="PIRSR028937-2"/>
    </source>
</evidence>
<dbReference type="InterPro" id="IPR003953">
    <property type="entry name" value="FAD-dep_OxRdtase_2_FAD-bd"/>
</dbReference>
<evidence type="ECO:0000256" key="8">
    <source>
        <dbReference type="ARBA" id="ARBA00022827"/>
    </source>
</evidence>
<dbReference type="GO" id="GO:0016020">
    <property type="term" value="C:membrane"/>
    <property type="evidence" value="ECO:0007669"/>
    <property type="project" value="UniProtKB-SubCell"/>
</dbReference>
<dbReference type="PANTHER" id="PTHR46056:SF12">
    <property type="entry name" value="LONG-CHAIN-ALCOHOL OXIDASE"/>
    <property type="match status" value="1"/>
</dbReference>
<proteinExistence type="inferred from homology"/>
<evidence type="ECO:0000256" key="10">
    <source>
        <dbReference type="ARBA" id="ARBA00023002"/>
    </source>
</evidence>
<dbReference type="PIRSF" id="PIRSF028937">
    <property type="entry name" value="Lg_Ch_AO"/>
    <property type="match status" value="1"/>
</dbReference>
<evidence type="ECO:0000256" key="9">
    <source>
        <dbReference type="ARBA" id="ARBA00022989"/>
    </source>
</evidence>
<evidence type="ECO:0000256" key="1">
    <source>
        <dbReference type="ARBA" id="ARBA00000920"/>
    </source>
</evidence>
<keyword evidence="11 12" id="KW-0472">Membrane</keyword>
<dbReference type="EMBL" id="QPKB01000012">
    <property type="protein sequence ID" value="RWR96610.1"/>
    <property type="molecule type" value="Genomic_DNA"/>
</dbReference>
<feature type="domain" description="Glucose-methanol-choline oxidoreductase C-terminal" evidence="17">
    <location>
        <begin position="610"/>
        <end position="740"/>
    </location>
</feature>
<organism evidence="18 19">
    <name type="scientific">Cinnamomum micranthum f. kanehirae</name>
    <dbReference type="NCBI Taxonomy" id="337451"/>
    <lineage>
        <taxon>Eukaryota</taxon>
        <taxon>Viridiplantae</taxon>
        <taxon>Streptophyta</taxon>
        <taxon>Embryophyta</taxon>
        <taxon>Tracheophyta</taxon>
        <taxon>Spermatophyta</taxon>
        <taxon>Magnoliopsida</taxon>
        <taxon>Magnoliidae</taxon>
        <taxon>Laurales</taxon>
        <taxon>Lauraceae</taxon>
        <taxon>Cinnamomum</taxon>
    </lineage>
</organism>
<comment type="similarity">
    <text evidence="4 12">Belongs to the GMC oxidoreductase family.</text>
</comment>
<dbReference type="GO" id="GO:0046577">
    <property type="term" value="F:long-chain-alcohol oxidase activity"/>
    <property type="evidence" value="ECO:0007669"/>
    <property type="project" value="UniProtKB-EC"/>
</dbReference>
<evidence type="ECO:0000256" key="7">
    <source>
        <dbReference type="ARBA" id="ARBA00022692"/>
    </source>
</evidence>
<evidence type="ECO:0000256" key="6">
    <source>
        <dbReference type="ARBA" id="ARBA00022630"/>
    </source>
</evidence>
<dbReference type="InterPro" id="IPR036188">
    <property type="entry name" value="FAD/NAD-bd_sf"/>
</dbReference>
<dbReference type="Gene3D" id="3.50.50.60">
    <property type="entry name" value="FAD/NAD(P)-binding domain"/>
    <property type="match status" value="2"/>
</dbReference>
<gene>
    <name evidence="18" type="ORF">CKAN_02600600</name>
</gene>
<dbReference type="SUPFAM" id="SSF51905">
    <property type="entry name" value="FAD/NAD(P)-binding domain"/>
    <property type="match status" value="1"/>
</dbReference>
<feature type="binding site" evidence="14">
    <location>
        <begin position="247"/>
        <end position="262"/>
    </location>
    <ligand>
        <name>FAD</name>
        <dbReference type="ChEBI" id="CHEBI:57692"/>
    </ligand>
</feature>
<evidence type="ECO:0000259" key="15">
    <source>
        <dbReference type="Pfam" id="PF00732"/>
    </source>
</evidence>
<evidence type="ECO:0000256" key="5">
    <source>
        <dbReference type="ARBA" id="ARBA00013125"/>
    </source>
</evidence>
<dbReference type="STRING" id="337451.A0A3S3NJW9"/>
<dbReference type="InterPro" id="IPR012400">
    <property type="entry name" value="Long_Oxdase"/>
</dbReference>
<name>A0A3S3NJW9_9MAGN</name>
<evidence type="ECO:0000259" key="16">
    <source>
        <dbReference type="Pfam" id="PF00890"/>
    </source>
</evidence>
<keyword evidence="7" id="KW-0812">Transmembrane</keyword>
<evidence type="ECO:0000256" key="4">
    <source>
        <dbReference type="ARBA" id="ARBA00010790"/>
    </source>
</evidence>
<dbReference type="EC" id="1.1.3.20" evidence="5 12"/>